<protein>
    <submittedName>
        <fullName evidence="2">PQQ-binding-like beta-propeller repeat protein</fullName>
    </submittedName>
</protein>
<dbReference type="Gene3D" id="2.40.128.630">
    <property type="match status" value="1"/>
</dbReference>
<dbReference type="Proteomes" id="UP001595921">
    <property type="component" value="Unassembled WGS sequence"/>
</dbReference>
<dbReference type="Gene3D" id="2.130.10.10">
    <property type="entry name" value="YVTN repeat-like/Quinoprotein amine dehydrogenase"/>
    <property type="match status" value="1"/>
</dbReference>
<gene>
    <name evidence="2" type="ORF">ACFO0N_17305</name>
</gene>
<dbReference type="InterPro" id="IPR015943">
    <property type="entry name" value="WD40/YVTN_repeat-like_dom_sf"/>
</dbReference>
<organism evidence="2 3">
    <name type="scientific">Halobium salinum</name>
    <dbReference type="NCBI Taxonomy" id="1364940"/>
    <lineage>
        <taxon>Archaea</taxon>
        <taxon>Methanobacteriati</taxon>
        <taxon>Methanobacteriota</taxon>
        <taxon>Stenosarchaea group</taxon>
        <taxon>Halobacteria</taxon>
        <taxon>Halobacteriales</taxon>
        <taxon>Haloferacaceae</taxon>
        <taxon>Halobium</taxon>
    </lineage>
</organism>
<dbReference type="InterPro" id="IPR018391">
    <property type="entry name" value="PQQ_b-propeller_rpt"/>
</dbReference>
<dbReference type="EMBL" id="JBHSDS010000008">
    <property type="protein sequence ID" value="MFC4359705.1"/>
    <property type="molecule type" value="Genomic_DNA"/>
</dbReference>
<evidence type="ECO:0000313" key="2">
    <source>
        <dbReference type="EMBL" id="MFC4359705.1"/>
    </source>
</evidence>
<evidence type="ECO:0000313" key="3">
    <source>
        <dbReference type="Proteomes" id="UP001595921"/>
    </source>
</evidence>
<keyword evidence="3" id="KW-1185">Reference proteome</keyword>
<dbReference type="RefSeq" id="WP_267621443.1">
    <property type="nucleotide sequence ID" value="NZ_JAODIW010000006.1"/>
</dbReference>
<feature type="domain" description="Pyrrolo-quinoline quinone repeat" evidence="1">
    <location>
        <begin position="109"/>
        <end position="302"/>
    </location>
</feature>
<proteinExistence type="predicted"/>
<evidence type="ECO:0000259" key="1">
    <source>
        <dbReference type="Pfam" id="PF13360"/>
    </source>
</evidence>
<dbReference type="InterPro" id="IPR011047">
    <property type="entry name" value="Quinoprotein_ADH-like_sf"/>
</dbReference>
<accession>A0ABD5PFM9</accession>
<dbReference type="InterPro" id="IPR002372">
    <property type="entry name" value="PQQ_rpt_dom"/>
</dbReference>
<dbReference type="Pfam" id="PF13360">
    <property type="entry name" value="PQQ_2"/>
    <property type="match status" value="1"/>
</dbReference>
<dbReference type="AlphaFoldDB" id="A0ABD5PFM9"/>
<reference evidence="2 3" key="1">
    <citation type="journal article" date="2019" name="Int. J. Syst. Evol. Microbiol.">
        <title>The Global Catalogue of Microorganisms (GCM) 10K type strain sequencing project: providing services to taxonomists for standard genome sequencing and annotation.</title>
        <authorList>
            <consortium name="The Broad Institute Genomics Platform"/>
            <consortium name="The Broad Institute Genome Sequencing Center for Infectious Disease"/>
            <person name="Wu L."/>
            <person name="Ma J."/>
        </authorList>
    </citation>
    <scope>NUCLEOTIDE SEQUENCE [LARGE SCALE GENOMIC DNA]</scope>
    <source>
        <strain evidence="2 3">CGMCC 1.12553</strain>
    </source>
</reference>
<name>A0ABD5PFM9_9EURY</name>
<dbReference type="PANTHER" id="PTHR34512">
    <property type="entry name" value="CELL SURFACE PROTEIN"/>
    <property type="match status" value="1"/>
</dbReference>
<sequence>MPSTRLTRRAALAGVGASTLASLTGCLGSVLTRFERDHDRDAPVGAVGAVDGPWPTYQRDFRNSGYAPDLSGPDESATLELLKATPTAFATTVSLGAGGALVGVSDGDGNAGGYYALPGTGGGPSWRNGYVHGKSSPTVAGDALFVSTAEYVAAYDARTGEHCWSVTGEGVGDTRNAPVLVGETVVAHGGDLVVGRNPATGAERWQYETDHGFGASVVAVGDAVYALVTDRDESATTAESSGDEDRFGVVSLDAATGEERWRRLDLPEPRSALVVDDGRVYYGAPDGEVYALSTGDGGTEWRASVGFDGDSVAGLAVTDERLHVESSTTGELAALGVETGEEAWSRSVVETNYRAPPVVAGGTRFVVGSRTLGALDETTGETRWSTSLGVEPVGPLSVSEDALYFVGEGRESGVYRVQ</sequence>
<dbReference type="PANTHER" id="PTHR34512:SF30">
    <property type="entry name" value="OUTER MEMBRANE PROTEIN ASSEMBLY FACTOR BAMB"/>
    <property type="match status" value="1"/>
</dbReference>
<comment type="caution">
    <text evidence="2">The sequence shown here is derived from an EMBL/GenBank/DDBJ whole genome shotgun (WGS) entry which is preliminary data.</text>
</comment>
<dbReference type="Gene3D" id="2.40.10.480">
    <property type="match status" value="1"/>
</dbReference>
<dbReference type="SUPFAM" id="SSF50998">
    <property type="entry name" value="Quinoprotein alcohol dehydrogenase-like"/>
    <property type="match status" value="1"/>
</dbReference>
<dbReference type="SMART" id="SM00564">
    <property type="entry name" value="PQQ"/>
    <property type="match status" value="6"/>
</dbReference>
<dbReference type="PROSITE" id="PS51257">
    <property type="entry name" value="PROKAR_LIPOPROTEIN"/>
    <property type="match status" value="1"/>
</dbReference>